<dbReference type="AlphaFoldDB" id="A0A7X2MPN8"/>
<dbReference type="EMBL" id="WKLC01000983">
    <property type="protein sequence ID" value="MSE17077.1"/>
    <property type="molecule type" value="Genomic_DNA"/>
</dbReference>
<sequence>KKTCVAVNGDSTACQNSTNGTWIIN</sequence>
<feature type="non-terminal residue" evidence="1">
    <location>
        <position position="1"/>
    </location>
</feature>
<evidence type="ECO:0000313" key="2">
    <source>
        <dbReference type="Proteomes" id="UP000461948"/>
    </source>
</evidence>
<evidence type="ECO:0000313" key="1">
    <source>
        <dbReference type="EMBL" id="MSE17077.1"/>
    </source>
</evidence>
<organism evidence="1 2">
    <name type="scientific">Enterobacter agglomerans</name>
    <name type="common">Erwinia herbicola</name>
    <name type="synonym">Pantoea agglomerans</name>
    <dbReference type="NCBI Taxonomy" id="549"/>
    <lineage>
        <taxon>Bacteria</taxon>
        <taxon>Pseudomonadati</taxon>
        <taxon>Pseudomonadota</taxon>
        <taxon>Gammaproteobacteria</taxon>
        <taxon>Enterobacterales</taxon>
        <taxon>Erwiniaceae</taxon>
        <taxon>Pantoea</taxon>
        <taxon>Pantoea agglomerans group</taxon>
    </lineage>
</organism>
<protein>
    <submittedName>
        <fullName evidence="1">SH3 domain-containing protein</fullName>
    </submittedName>
</protein>
<reference evidence="1 2" key="1">
    <citation type="submission" date="2019-11" db="EMBL/GenBank/DDBJ databases">
        <title>Draft Genome Sequence of Plant Growth-Promoting Rhizosphere-Associated Bacteria.</title>
        <authorList>
            <person name="Vasilyev I.Y."/>
            <person name="Radchenko V."/>
            <person name="Ilnitskaya E.V."/>
        </authorList>
    </citation>
    <scope>NUCLEOTIDE SEQUENCE [LARGE SCALE GENOMIC DNA]</scope>
    <source>
        <strain evidence="1 2">VRA_MhP_f</strain>
    </source>
</reference>
<dbReference type="Proteomes" id="UP000461948">
    <property type="component" value="Unassembled WGS sequence"/>
</dbReference>
<name>A0A7X2MPN8_ENTAG</name>
<accession>A0A7X2MPN8</accession>
<gene>
    <name evidence="1" type="ORF">GKC49_18765</name>
</gene>
<proteinExistence type="predicted"/>
<comment type="caution">
    <text evidence="1">The sequence shown here is derived from an EMBL/GenBank/DDBJ whole genome shotgun (WGS) entry which is preliminary data.</text>
</comment>